<gene>
    <name evidence="2" type="primary">vmo1b</name>
</gene>
<dbReference type="GeneTree" id="ENSGT00390000009313"/>
<dbReference type="Gene3D" id="2.100.10.20">
    <property type="entry name" value="Vitelline membrane outer layer protein I (VOMI)"/>
    <property type="match status" value="1"/>
</dbReference>
<protein>
    <recommendedName>
        <fullName evidence="4">Vitelline membrane outer layer protein 1 homolog</fullName>
    </recommendedName>
</protein>
<evidence type="ECO:0000313" key="3">
    <source>
        <dbReference type="Proteomes" id="UP000314983"/>
    </source>
</evidence>
<reference evidence="3" key="1">
    <citation type="journal article" date="2014" name="Science">
        <title>Nonhuman genetics. Genomic basis for the convergent evolution of electric organs.</title>
        <authorList>
            <person name="Gallant J.R."/>
            <person name="Traeger L.L."/>
            <person name="Volkening J.D."/>
            <person name="Moffett H."/>
            <person name="Chen P.H."/>
            <person name="Novina C.D."/>
            <person name="Phillips G.N.Jr."/>
            <person name="Anand R."/>
            <person name="Wells G.B."/>
            <person name="Pinch M."/>
            <person name="Guth R."/>
            <person name="Unguez G.A."/>
            <person name="Albert J.S."/>
            <person name="Zakon H.H."/>
            <person name="Samanta M.P."/>
            <person name="Sussman M.R."/>
        </authorList>
    </citation>
    <scope>NUCLEOTIDE SEQUENCE [LARGE SCALE GENOMIC DNA]</scope>
</reference>
<dbReference type="InterPro" id="IPR036706">
    <property type="entry name" value="VOMI_sf"/>
</dbReference>
<sequence length="202" mass="21736">MHQLSITLSLLGLLVGLHRGGEGIGIERTNTGVITVRNGQTWGSWSNPEMCPLGTYATGFSLKVEPKQGAGDDAALNGIALRCTSSFHSLGSYVSYATVRSDTGSWGKWTRNRWCRAGHLVAFQMQVEGFQYVGDDTAANNIRFKCSTGEVLEGDGTSWGSWGSWSPTCTGKGICGIETKVELPQGVGDDTALNDVRFFCCR</sequence>
<reference evidence="3" key="2">
    <citation type="journal article" date="2017" name="Sci. Adv.">
        <title>A tail of two voltages: Proteomic comparison of the three electric organs of the electric eel.</title>
        <authorList>
            <person name="Traeger L.L."/>
            <person name="Sabat G."/>
            <person name="Barrett-Wilt G.A."/>
            <person name="Wells G.B."/>
            <person name="Sussman M.R."/>
        </authorList>
    </citation>
    <scope>NUCLEOTIDE SEQUENCE [LARGE SCALE GENOMIC DNA]</scope>
</reference>
<dbReference type="RefSeq" id="XP_026888087.1">
    <property type="nucleotide sequence ID" value="XM_027032286.2"/>
</dbReference>
<name>A0A4W4FDI9_ELEEL</name>
<accession>A0A4W4FDI9</accession>
<feature type="signal peptide" evidence="1">
    <location>
        <begin position="1"/>
        <end position="23"/>
    </location>
</feature>
<reference evidence="2" key="3">
    <citation type="submission" date="2025-08" db="UniProtKB">
        <authorList>
            <consortium name="Ensembl"/>
        </authorList>
    </citation>
    <scope>IDENTIFICATION</scope>
</reference>
<reference evidence="2" key="4">
    <citation type="submission" date="2025-09" db="UniProtKB">
        <authorList>
            <consortium name="Ensembl"/>
        </authorList>
    </citation>
    <scope>IDENTIFICATION</scope>
</reference>
<dbReference type="OMA" id="WTKTETC"/>
<proteinExistence type="predicted"/>
<evidence type="ECO:0000313" key="2">
    <source>
        <dbReference type="Ensembl" id="ENSEEEP00000022951.1"/>
    </source>
</evidence>
<keyword evidence="3" id="KW-1185">Reference proteome</keyword>
<dbReference type="InterPro" id="IPR005515">
    <property type="entry name" value="VOMI"/>
</dbReference>
<evidence type="ECO:0000256" key="1">
    <source>
        <dbReference type="SAM" id="SignalP"/>
    </source>
</evidence>
<keyword evidence="1" id="KW-0732">Signal</keyword>
<dbReference type="PANTHER" id="PTHR18841">
    <property type="entry name" value="VITELLINE MEMBRANE OUTER LAYER PROTEIN I-RELATED"/>
    <property type="match status" value="1"/>
</dbReference>
<dbReference type="SUPFAM" id="SSF51092">
    <property type="entry name" value="Vitelline membrane outer protein-I (VMO-I)"/>
    <property type="match status" value="1"/>
</dbReference>
<dbReference type="Proteomes" id="UP000314983">
    <property type="component" value="Unassembled WGS sequence"/>
</dbReference>
<dbReference type="KEGG" id="eee:113591676"/>
<dbReference type="Ensembl" id="ENSEEET00000023207.2">
    <property type="protein sequence ID" value="ENSEEEP00000022951.1"/>
    <property type="gene ID" value="ENSEEEG00000011140.2"/>
</dbReference>
<feature type="chain" id="PRO_5021223497" description="Vitelline membrane outer layer protein 1 homolog" evidence="1">
    <location>
        <begin position="24"/>
        <end position="202"/>
    </location>
</feature>
<dbReference type="AlphaFoldDB" id="A0A4W4FDI9"/>
<dbReference type="STRING" id="8005.ENSEEEP00000022951"/>
<dbReference type="GeneID" id="113591676"/>
<dbReference type="OrthoDB" id="6344411at2759"/>
<evidence type="ECO:0008006" key="4">
    <source>
        <dbReference type="Google" id="ProtNLM"/>
    </source>
</evidence>
<dbReference type="Pfam" id="PF03762">
    <property type="entry name" value="VOMI"/>
    <property type="match status" value="1"/>
</dbReference>
<dbReference type="CTD" id="793799"/>
<dbReference type="CDD" id="cd00220">
    <property type="entry name" value="VMO-I"/>
    <property type="match status" value="1"/>
</dbReference>
<dbReference type="GO" id="GO:0005615">
    <property type="term" value="C:extracellular space"/>
    <property type="evidence" value="ECO:0007669"/>
    <property type="project" value="TreeGrafter"/>
</dbReference>
<organism evidence="2 3">
    <name type="scientific">Electrophorus electricus</name>
    <name type="common">Electric eel</name>
    <name type="synonym">Gymnotus electricus</name>
    <dbReference type="NCBI Taxonomy" id="8005"/>
    <lineage>
        <taxon>Eukaryota</taxon>
        <taxon>Metazoa</taxon>
        <taxon>Chordata</taxon>
        <taxon>Craniata</taxon>
        <taxon>Vertebrata</taxon>
        <taxon>Euteleostomi</taxon>
        <taxon>Actinopterygii</taxon>
        <taxon>Neopterygii</taxon>
        <taxon>Teleostei</taxon>
        <taxon>Ostariophysi</taxon>
        <taxon>Gymnotiformes</taxon>
        <taxon>Gymnotoidei</taxon>
        <taxon>Gymnotidae</taxon>
        <taxon>Electrophorus</taxon>
    </lineage>
</organism>
<dbReference type="PANTHER" id="PTHR18841:SF0">
    <property type="entry name" value="VITELLINE MEMBRANE OUTER LAYER 1 HOMOLOG A-RELATED"/>
    <property type="match status" value="1"/>
</dbReference>